<protein>
    <recommendedName>
        <fullName evidence="2">Endonuclease GajA/Old nuclease/RecF-like AAA domain-containing protein</fullName>
    </recommendedName>
</protein>
<proteinExistence type="predicted"/>
<reference evidence="3 4" key="1">
    <citation type="submission" date="2013-04" db="EMBL/GenBank/DDBJ databases">
        <title>The Genome Sequence of Propionimicrobium lymphophilum ACS-093-V-SCH5.</title>
        <authorList>
            <consortium name="The Broad Institute Genomics Platform"/>
            <person name="Earl A."/>
            <person name="Ward D."/>
            <person name="Feldgarden M."/>
            <person name="Gevers D."/>
            <person name="Saerens B."/>
            <person name="Vaneechoutte M."/>
            <person name="Walker B."/>
            <person name="Young S."/>
            <person name="Zeng Q."/>
            <person name="Gargeya S."/>
            <person name="Fitzgerald M."/>
            <person name="Haas B."/>
            <person name="Abouelleil A."/>
            <person name="Allen A.W."/>
            <person name="Alvarado L."/>
            <person name="Arachchi H.M."/>
            <person name="Berlin A.M."/>
            <person name="Chapman S.B."/>
            <person name="Gainer-Dewar J."/>
            <person name="Goldberg J."/>
            <person name="Griggs A."/>
            <person name="Gujja S."/>
            <person name="Hansen M."/>
            <person name="Howarth C."/>
            <person name="Imamovic A."/>
            <person name="Ireland A."/>
            <person name="Larimer J."/>
            <person name="McCowan C."/>
            <person name="Murphy C."/>
            <person name="Pearson M."/>
            <person name="Poon T.W."/>
            <person name="Priest M."/>
            <person name="Roberts A."/>
            <person name="Saif S."/>
            <person name="Shea T."/>
            <person name="Sisk P."/>
            <person name="Sykes S."/>
            <person name="Wortman J."/>
            <person name="Nusbaum C."/>
            <person name="Birren B."/>
        </authorList>
    </citation>
    <scope>NUCLEOTIDE SEQUENCE [LARGE SCALE GENOMIC DNA]</scope>
    <source>
        <strain evidence="3 4">ACS-093-V-SCH5</strain>
    </source>
</reference>
<dbReference type="AlphaFoldDB" id="S2VX88"/>
<gene>
    <name evidence="3" type="ORF">HMPREF9306_01677</name>
</gene>
<feature type="coiled-coil region" evidence="1">
    <location>
        <begin position="315"/>
        <end position="363"/>
    </location>
</feature>
<feature type="coiled-coil region" evidence="1">
    <location>
        <begin position="393"/>
        <end position="420"/>
    </location>
</feature>
<dbReference type="HOGENOM" id="CLU_015046_1_0_11"/>
<sequence>MRLHNLKLKNVKAVEEREIEFAEDRVTVISGKNEIGKTTMVQAFDLAMKTKSTSNKAEVKNMKPKLRDADPEISVEFTLGEDRIEVSKVFAGSRGKTTLRYLAGPKAGHSLTGGDAENELDGLVGGSDEALFEALNSFSNDPFAQRPFSASQTLTQALQKASGAVDSSDQSLVAKAKAHRDAYFTAAGRPRGDLSAAKDTLQKADSRVHAAKAAVRVIDDKETRLNQARANISRYNELSVMVNRELEEIKKTDAEIKSAKDELDKASREKNSAELVLTMAKNNLEARDKRISEIKKTEAELGEAQSNLAELTPKISAYRNELADAEALFKELSEKSGKANDRLEQAQLAVASLEARKKALVDESLLSQVEVQDERLAELDYLLNSGKLNASNSRRVLANIDSFQRELDSARAKLVASSARISVKALTAQRELLINGEKVDVEDGFSENVTSDMTLEVPDTWRFELSAPAVSDFRRAEQNASEKLAQALHEAGCESVEEAKEMAHKLSDYERERDMVNQRLALLLNGRSIEDLRKAVKSVDTAAEISENADTLPESLDSALNDLNDARDEQKKAVATREEHLVKLEQLRASFGDEVTEESRLSWEVEKLEKSYEQLLAQLAEDREENDDETLEKAVSEAQAELDKRTASLAEVEQKLVALDAEGHEQRLKELENKAENADKTLASWQTEAIKLSSALSALSADVKQEELDEALTAQQIATEAYERIEVKANAALLLYDTLSRHQAQSQEKYRKPFTDKIDQLGRTIYRDDTFAVRLADDLTVKARVLDGVTIDFDQLSSGAKEQLLILVKLAAAMLVDETDGMPIFLDDQLGHTDPDRQTRMAAILARASEMAQIIVLTADESRYGALTNRHDIRIN</sequence>
<evidence type="ECO:0000313" key="3">
    <source>
        <dbReference type="EMBL" id="EPD32113.1"/>
    </source>
</evidence>
<accession>S2VX88</accession>
<organism evidence="3 4">
    <name type="scientific">Propionimicrobium lymphophilum ACS-093-V-SCH5</name>
    <dbReference type="NCBI Taxonomy" id="883161"/>
    <lineage>
        <taxon>Bacteria</taxon>
        <taxon>Bacillati</taxon>
        <taxon>Actinomycetota</taxon>
        <taxon>Actinomycetes</taxon>
        <taxon>Propionibacteriales</taxon>
        <taxon>Propionibacteriaceae</taxon>
        <taxon>Propionimicrobium</taxon>
    </lineage>
</organism>
<dbReference type="EMBL" id="AGZR01000009">
    <property type="protein sequence ID" value="EPD32113.1"/>
    <property type="molecule type" value="Genomic_DNA"/>
</dbReference>
<dbReference type="OrthoDB" id="3177877at2"/>
<feature type="domain" description="Endonuclease GajA/Old nuclease/RecF-like AAA" evidence="2">
    <location>
        <begin position="1"/>
        <end position="340"/>
    </location>
</feature>
<evidence type="ECO:0000256" key="1">
    <source>
        <dbReference type="SAM" id="Coils"/>
    </source>
</evidence>
<dbReference type="RefSeq" id="WP_016456488.1">
    <property type="nucleotide sequence ID" value="NZ_KE150269.1"/>
</dbReference>
<name>S2VX88_9ACTN</name>
<evidence type="ECO:0000313" key="4">
    <source>
        <dbReference type="Proteomes" id="UP000014417"/>
    </source>
</evidence>
<comment type="caution">
    <text evidence="3">The sequence shown here is derived from an EMBL/GenBank/DDBJ whole genome shotgun (WGS) entry which is preliminary data.</text>
</comment>
<keyword evidence="1" id="KW-0175">Coiled coil</keyword>
<dbReference type="PATRIC" id="fig|883161.3.peg.1661"/>
<dbReference type="PANTHER" id="PTHR41259">
    <property type="entry name" value="DOUBLE-STRAND BREAK REPAIR RAD50 ATPASE, PUTATIVE-RELATED"/>
    <property type="match status" value="1"/>
</dbReference>
<dbReference type="Proteomes" id="UP000014417">
    <property type="component" value="Unassembled WGS sequence"/>
</dbReference>
<feature type="coiled-coil region" evidence="1">
    <location>
        <begin position="556"/>
        <end position="688"/>
    </location>
</feature>
<dbReference type="Pfam" id="PF13175">
    <property type="entry name" value="AAA_15"/>
    <property type="match status" value="1"/>
</dbReference>
<dbReference type="SUPFAM" id="SSF52540">
    <property type="entry name" value="P-loop containing nucleoside triphosphate hydrolases"/>
    <property type="match status" value="1"/>
</dbReference>
<keyword evidence="4" id="KW-1185">Reference proteome</keyword>
<dbReference type="InterPro" id="IPR027417">
    <property type="entry name" value="P-loop_NTPase"/>
</dbReference>
<dbReference type="Gene3D" id="3.40.50.300">
    <property type="entry name" value="P-loop containing nucleotide triphosphate hydrolases"/>
    <property type="match status" value="2"/>
</dbReference>
<dbReference type="InterPro" id="IPR041685">
    <property type="entry name" value="AAA_GajA/Old/RecF-like"/>
</dbReference>
<evidence type="ECO:0000259" key="2">
    <source>
        <dbReference type="Pfam" id="PF13175"/>
    </source>
</evidence>
<dbReference type="STRING" id="883161.HMPREF9306_01677"/>
<dbReference type="PANTHER" id="PTHR41259:SF1">
    <property type="entry name" value="DOUBLE-STRAND BREAK REPAIR RAD50 ATPASE, PUTATIVE-RELATED"/>
    <property type="match status" value="1"/>
</dbReference>
<feature type="coiled-coil region" evidence="1">
    <location>
        <begin position="211"/>
        <end position="283"/>
    </location>
</feature>